<evidence type="ECO:0000313" key="9">
    <source>
        <dbReference type="Proteomes" id="UP001058682"/>
    </source>
</evidence>
<feature type="active site" description="Proton donor/acceptor" evidence="7">
    <location>
        <position position="77"/>
    </location>
</feature>
<feature type="binding site" evidence="7">
    <location>
        <begin position="78"/>
        <end position="79"/>
    </location>
    <ligand>
        <name>substrate</name>
    </ligand>
</feature>
<feature type="binding site" evidence="7">
    <location>
        <begin position="13"/>
        <end position="14"/>
    </location>
    <ligand>
        <name>substrate</name>
    </ligand>
</feature>
<evidence type="ECO:0000256" key="7">
    <source>
        <dbReference type="HAMAP-Rule" id="MF_00258"/>
    </source>
</evidence>
<keyword evidence="5 7" id="KW-0413">Isomerase</keyword>
<keyword evidence="6 7" id="KW-0961">Cell wall biogenesis/degradation</keyword>
<dbReference type="EMBL" id="CP038804">
    <property type="protein sequence ID" value="UTY33635.1"/>
    <property type="molecule type" value="Genomic_DNA"/>
</dbReference>
<dbReference type="PROSITE" id="PS00923">
    <property type="entry name" value="ASP_GLU_RACEMASE_1"/>
    <property type="match status" value="1"/>
</dbReference>
<dbReference type="InterPro" id="IPR004391">
    <property type="entry name" value="Glu_race"/>
</dbReference>
<dbReference type="GO" id="GO:0008360">
    <property type="term" value="P:regulation of cell shape"/>
    <property type="evidence" value="ECO:0007669"/>
    <property type="project" value="UniProtKB-KW"/>
</dbReference>
<dbReference type="HAMAP" id="MF_00258">
    <property type="entry name" value="Glu_racemase"/>
    <property type="match status" value="1"/>
</dbReference>
<dbReference type="RefSeq" id="WP_255819262.1">
    <property type="nucleotide sequence ID" value="NZ_CP038804.1"/>
</dbReference>
<dbReference type="Pfam" id="PF01177">
    <property type="entry name" value="Asp_Glu_race"/>
    <property type="match status" value="1"/>
</dbReference>
<evidence type="ECO:0000256" key="2">
    <source>
        <dbReference type="ARBA" id="ARBA00013090"/>
    </source>
</evidence>
<dbReference type="GO" id="GO:0071555">
    <property type="term" value="P:cell wall organization"/>
    <property type="evidence" value="ECO:0007669"/>
    <property type="project" value="UniProtKB-KW"/>
</dbReference>
<proteinExistence type="inferred from homology"/>
<evidence type="ECO:0000256" key="1">
    <source>
        <dbReference type="ARBA" id="ARBA00001602"/>
    </source>
</evidence>
<gene>
    <name evidence="7 8" type="primary">murI</name>
    <name evidence="8" type="ORF">E4N74_06075</name>
</gene>
<dbReference type="EC" id="5.1.1.3" evidence="2 7"/>
<dbReference type="AlphaFoldDB" id="A0AAE9MU20"/>
<comment type="function">
    <text evidence="7">Provides the (R)-glutamate required for cell wall biosynthesis.</text>
</comment>
<dbReference type="InterPro" id="IPR018187">
    <property type="entry name" value="Asp/Glu_racemase_AS_1"/>
</dbReference>
<accession>A0AAE9MU20</accession>
<dbReference type="GO" id="GO:0009252">
    <property type="term" value="P:peptidoglycan biosynthetic process"/>
    <property type="evidence" value="ECO:0007669"/>
    <property type="project" value="UniProtKB-UniRule"/>
</dbReference>
<dbReference type="NCBIfam" id="TIGR00067">
    <property type="entry name" value="glut_race"/>
    <property type="match status" value="1"/>
</dbReference>
<comment type="similarity">
    <text evidence="7">Belongs to the aspartate/glutamate racemases family.</text>
</comment>
<comment type="catalytic activity">
    <reaction evidence="1 7">
        <text>L-glutamate = D-glutamate</text>
        <dbReference type="Rhea" id="RHEA:12813"/>
        <dbReference type="ChEBI" id="CHEBI:29985"/>
        <dbReference type="ChEBI" id="CHEBI:29986"/>
        <dbReference type="EC" id="5.1.1.3"/>
    </reaction>
</comment>
<sequence>MTLKQNVQYVFIDSGIGGLPYLRHLKELEPQSSCAYVADTKHFPYGEKTLEEVIEYTEDLVKKIIEKLKPSVIIIACNTMTVSALSHLRKKFEIPFVGTVPAIKPAALTSKNKKIAVLATERTVNDIYVQNLIDEFGADCKFFMRADSVLVSKIENTLLSDSKENKKAGIRPAVEFFKSAGTDTAVLGCTHFLHLRDEFKSECEPDIKIVDSLDGVVNQALKLSPPQKLKDENSKLKNIQKDIFYITSEKTEKNTKKYSAYAELFNMTLGYF</sequence>
<feature type="binding site" evidence="7">
    <location>
        <begin position="190"/>
        <end position="191"/>
    </location>
    <ligand>
        <name>substrate</name>
    </ligand>
</feature>
<dbReference type="Gene3D" id="3.40.50.1860">
    <property type="match status" value="2"/>
</dbReference>
<feature type="binding site" evidence="7">
    <location>
        <begin position="45"/>
        <end position="46"/>
    </location>
    <ligand>
        <name>substrate</name>
    </ligand>
</feature>
<dbReference type="PANTHER" id="PTHR21198:SF3">
    <property type="entry name" value="GLUTAMATE RACEMASE"/>
    <property type="match status" value="1"/>
</dbReference>
<name>A0AAE9MU20_9SPIR</name>
<feature type="active site" description="Proton donor/acceptor" evidence="7">
    <location>
        <position position="189"/>
    </location>
</feature>
<evidence type="ECO:0000256" key="4">
    <source>
        <dbReference type="ARBA" id="ARBA00022984"/>
    </source>
</evidence>
<dbReference type="SUPFAM" id="SSF53681">
    <property type="entry name" value="Aspartate/glutamate racemase"/>
    <property type="match status" value="2"/>
</dbReference>
<evidence type="ECO:0000313" key="8">
    <source>
        <dbReference type="EMBL" id="UTY33635.1"/>
    </source>
</evidence>
<protein>
    <recommendedName>
        <fullName evidence="2 7">Glutamate racemase</fullName>
        <ecNumber evidence="2 7">5.1.1.3</ecNumber>
    </recommendedName>
</protein>
<keyword evidence="3 7" id="KW-0133">Cell shape</keyword>
<dbReference type="Proteomes" id="UP001058682">
    <property type="component" value="Chromosome"/>
</dbReference>
<evidence type="ECO:0000256" key="6">
    <source>
        <dbReference type="ARBA" id="ARBA00023316"/>
    </source>
</evidence>
<evidence type="ECO:0000256" key="3">
    <source>
        <dbReference type="ARBA" id="ARBA00022960"/>
    </source>
</evidence>
<comment type="pathway">
    <text evidence="7">Cell wall biogenesis; peptidoglycan biosynthesis.</text>
</comment>
<keyword evidence="4 7" id="KW-0573">Peptidoglycan synthesis</keyword>
<organism evidence="8 9">
    <name type="scientific">Treponema putidum</name>
    <dbReference type="NCBI Taxonomy" id="221027"/>
    <lineage>
        <taxon>Bacteria</taxon>
        <taxon>Pseudomonadati</taxon>
        <taxon>Spirochaetota</taxon>
        <taxon>Spirochaetia</taxon>
        <taxon>Spirochaetales</taxon>
        <taxon>Treponemataceae</taxon>
        <taxon>Treponema</taxon>
    </lineage>
</organism>
<reference evidence="8" key="1">
    <citation type="submission" date="2019-04" db="EMBL/GenBank/DDBJ databases">
        <title>Whole genome sequencing of oral phylogroup 2 treponemes.</title>
        <authorList>
            <person name="Chan Y."/>
            <person name="Zeng H.H."/>
            <person name="Yu X.L."/>
            <person name="Leung W.K."/>
            <person name="Watt R.M."/>
        </authorList>
    </citation>
    <scope>NUCLEOTIDE SEQUENCE</scope>
    <source>
        <strain evidence="8">OMZ 835</strain>
    </source>
</reference>
<dbReference type="InterPro" id="IPR015942">
    <property type="entry name" value="Asp/Glu/hydantoin_racemase"/>
</dbReference>
<dbReference type="InterPro" id="IPR001920">
    <property type="entry name" value="Asp/Glu_race"/>
</dbReference>
<evidence type="ECO:0000256" key="5">
    <source>
        <dbReference type="ARBA" id="ARBA00023235"/>
    </source>
</evidence>
<dbReference type="GO" id="GO:0008881">
    <property type="term" value="F:glutamate racemase activity"/>
    <property type="evidence" value="ECO:0007669"/>
    <property type="project" value="UniProtKB-UniRule"/>
</dbReference>
<dbReference type="PANTHER" id="PTHR21198">
    <property type="entry name" value="GLUTAMATE RACEMASE"/>
    <property type="match status" value="1"/>
</dbReference>